<feature type="domain" description="C2" evidence="2">
    <location>
        <begin position="113"/>
        <end position="239"/>
    </location>
</feature>
<protein>
    <recommendedName>
        <fullName evidence="2">C2 domain-containing protein</fullName>
    </recommendedName>
</protein>
<accession>A0A6A4ZHE1</accession>
<reference evidence="3" key="1">
    <citation type="submission" date="2019-06" db="EMBL/GenBank/DDBJ databases">
        <title>Genomics analysis of Aphanomyces spp. identifies a new class of oomycete effector associated with host adaptation.</title>
        <authorList>
            <person name="Gaulin E."/>
        </authorList>
    </citation>
    <scope>NUCLEOTIDE SEQUENCE</scope>
    <source>
        <strain evidence="3">CBS 578.67</strain>
    </source>
</reference>
<gene>
    <name evidence="3" type="ORF">As57867_003988</name>
</gene>
<comment type="caution">
    <text evidence="3">The sequence shown here is derived from an EMBL/GenBank/DDBJ whole genome shotgun (WGS) entry which is preliminary data.</text>
</comment>
<dbReference type="AlphaFoldDB" id="A0A6A4ZHE1"/>
<dbReference type="Gene3D" id="2.60.40.150">
    <property type="entry name" value="C2 domain"/>
    <property type="match status" value="1"/>
</dbReference>
<dbReference type="EMBL" id="VJMH01000852">
    <property type="protein sequence ID" value="KAF0714177.1"/>
    <property type="molecule type" value="Genomic_DNA"/>
</dbReference>
<organism evidence="3">
    <name type="scientific">Aphanomyces stellatus</name>
    <dbReference type="NCBI Taxonomy" id="120398"/>
    <lineage>
        <taxon>Eukaryota</taxon>
        <taxon>Sar</taxon>
        <taxon>Stramenopiles</taxon>
        <taxon>Oomycota</taxon>
        <taxon>Saprolegniomycetes</taxon>
        <taxon>Saprolegniales</taxon>
        <taxon>Verrucalvaceae</taxon>
        <taxon>Aphanomyces</taxon>
    </lineage>
</organism>
<sequence length="365" mass="38710">PVEAHVEAVAAPVEAELVVAADHEVASHAVDAVSEPTVAAAEHAAVEAPVAAVEEHAAAPVVTHVEAVAAPVEAEPVVAADHEVASHAVDAVSEPTVAAAEHAAVEAPVAAVVEDEVSVSTSTESAVLPLWLRIRAVGGQNLEPKGGIAGVLERMPDPYVTIVMGSETKVMPVAKKVNAKEFFWGDNAVCEYAWPRARVIDMKIHVKDKDIAKDRYLGGAKLSLHLDEIKHSHALTKTISLEFSDKQFQTKKGVGQIFLSFERVGAHAKHKKQHDEKIGHEPKKPGVHHQTTGSKKKHTTDKTQEGSSDGATIQSGHDEVPRGLIVDAKVAPMPPIGATPTDLKDLKEDVRTNDTHKTEGASPDL</sequence>
<evidence type="ECO:0000313" key="3">
    <source>
        <dbReference type="EMBL" id="KAF0714177.1"/>
    </source>
</evidence>
<dbReference type="InterPro" id="IPR000008">
    <property type="entry name" value="C2_dom"/>
</dbReference>
<feature type="compositionally biased region" description="Polar residues" evidence="1">
    <location>
        <begin position="305"/>
        <end position="315"/>
    </location>
</feature>
<proteinExistence type="predicted"/>
<feature type="region of interest" description="Disordered" evidence="1">
    <location>
        <begin position="265"/>
        <end position="365"/>
    </location>
</feature>
<dbReference type="PROSITE" id="PS50004">
    <property type="entry name" value="C2"/>
    <property type="match status" value="1"/>
</dbReference>
<evidence type="ECO:0000259" key="2">
    <source>
        <dbReference type="PROSITE" id="PS50004"/>
    </source>
</evidence>
<feature type="compositionally biased region" description="Basic and acidic residues" evidence="1">
    <location>
        <begin position="342"/>
        <end position="359"/>
    </location>
</feature>
<name>A0A6A4ZHE1_9STRA</name>
<feature type="non-terminal residue" evidence="3">
    <location>
        <position position="1"/>
    </location>
</feature>
<dbReference type="Pfam" id="PF00168">
    <property type="entry name" value="C2"/>
    <property type="match status" value="1"/>
</dbReference>
<dbReference type="InterPro" id="IPR035892">
    <property type="entry name" value="C2_domain_sf"/>
</dbReference>
<dbReference type="SUPFAM" id="SSF49562">
    <property type="entry name" value="C2 domain (Calcium/lipid-binding domain, CaLB)"/>
    <property type="match status" value="1"/>
</dbReference>
<feature type="compositionally biased region" description="Basic and acidic residues" evidence="1">
    <location>
        <begin position="273"/>
        <end position="284"/>
    </location>
</feature>
<evidence type="ECO:0000256" key="1">
    <source>
        <dbReference type="SAM" id="MobiDB-lite"/>
    </source>
</evidence>